<evidence type="ECO:0000256" key="2">
    <source>
        <dbReference type="SAM" id="Phobius"/>
    </source>
</evidence>
<dbReference type="Gene3D" id="3.10.620.30">
    <property type="match status" value="1"/>
</dbReference>
<dbReference type="PANTHER" id="PTHR33490">
    <property type="entry name" value="BLR5614 PROTEIN-RELATED"/>
    <property type="match status" value="1"/>
</dbReference>
<keyword evidence="5" id="KW-1185">Reference proteome</keyword>
<feature type="domain" description="Transglutaminase-like" evidence="3">
    <location>
        <begin position="200"/>
        <end position="276"/>
    </location>
</feature>
<feature type="transmembrane region" description="Helical" evidence="2">
    <location>
        <begin position="12"/>
        <end position="35"/>
    </location>
</feature>
<dbReference type="InterPro" id="IPR002931">
    <property type="entry name" value="Transglutaminase-like"/>
</dbReference>
<dbReference type="InterPro" id="IPR018667">
    <property type="entry name" value="DUF2126"/>
</dbReference>
<evidence type="ECO:0000256" key="1">
    <source>
        <dbReference type="SAM" id="MobiDB-lite"/>
    </source>
</evidence>
<accession>A0A517VHZ0</accession>
<keyword evidence="2" id="KW-0812">Transmembrane</keyword>
<dbReference type="AlphaFoldDB" id="A0A517VHZ0"/>
<dbReference type="InterPro" id="IPR013589">
    <property type="entry name" value="Bac_transglu_N"/>
</dbReference>
<evidence type="ECO:0000313" key="5">
    <source>
        <dbReference type="Proteomes" id="UP000316855"/>
    </source>
</evidence>
<keyword evidence="2" id="KW-0472">Membrane</keyword>
<dbReference type="SMART" id="SM00460">
    <property type="entry name" value="TGc"/>
    <property type="match status" value="1"/>
</dbReference>
<dbReference type="KEGG" id="gax:Pan161_42550"/>
<dbReference type="EMBL" id="CP036343">
    <property type="protein sequence ID" value="QDT92587.1"/>
    <property type="molecule type" value="Genomic_DNA"/>
</dbReference>
<organism evidence="4 5">
    <name type="scientific">Gimesia algae</name>
    <dbReference type="NCBI Taxonomy" id="2527971"/>
    <lineage>
        <taxon>Bacteria</taxon>
        <taxon>Pseudomonadati</taxon>
        <taxon>Planctomycetota</taxon>
        <taxon>Planctomycetia</taxon>
        <taxon>Planctomycetales</taxon>
        <taxon>Planctomycetaceae</taxon>
        <taxon>Gimesia</taxon>
    </lineage>
</organism>
<dbReference type="Pfam" id="PF01841">
    <property type="entry name" value="Transglut_core"/>
    <property type="match status" value="1"/>
</dbReference>
<reference evidence="4 5" key="1">
    <citation type="submission" date="2019-02" db="EMBL/GenBank/DDBJ databases">
        <title>Deep-cultivation of Planctomycetes and their phenomic and genomic characterization uncovers novel biology.</title>
        <authorList>
            <person name="Wiegand S."/>
            <person name="Jogler M."/>
            <person name="Boedeker C."/>
            <person name="Pinto D."/>
            <person name="Vollmers J."/>
            <person name="Rivas-Marin E."/>
            <person name="Kohn T."/>
            <person name="Peeters S.H."/>
            <person name="Heuer A."/>
            <person name="Rast P."/>
            <person name="Oberbeckmann S."/>
            <person name="Bunk B."/>
            <person name="Jeske O."/>
            <person name="Meyerdierks A."/>
            <person name="Storesund J.E."/>
            <person name="Kallscheuer N."/>
            <person name="Luecker S."/>
            <person name="Lage O.M."/>
            <person name="Pohl T."/>
            <person name="Merkel B.J."/>
            <person name="Hornburger P."/>
            <person name="Mueller R.-W."/>
            <person name="Bruemmer F."/>
            <person name="Labrenz M."/>
            <person name="Spormann A.M."/>
            <person name="Op den Camp H."/>
            <person name="Overmann J."/>
            <person name="Amann R."/>
            <person name="Jetten M.S.M."/>
            <person name="Mascher T."/>
            <person name="Medema M.H."/>
            <person name="Devos D.P."/>
            <person name="Kaster A.-K."/>
            <person name="Ovreas L."/>
            <person name="Rohde M."/>
            <person name="Galperin M.Y."/>
            <person name="Jogler C."/>
        </authorList>
    </citation>
    <scope>NUCLEOTIDE SEQUENCE [LARGE SCALE GENOMIC DNA]</scope>
    <source>
        <strain evidence="4 5">Pan161</strain>
    </source>
</reference>
<sequence length="1150" mass="130277">MKTASLKPVEYSAFIFLRFLSFFYDCLNIMIRVALNHKSIYHYDRYVELAPQLVRLRPAPHCRTPIRSYSLRVTPVQHFVNWLQDPHSNHLARLVFPEKTNMLQVEIDLVAEMTVINPFDFFLEPEASEYPFAYDPTLKKDLLPFLDTIEPGPEFSALLDSIDRSKIKTIDFLVGMNQRLQNMIRYVIRMEHGVQSPEATLKLGSGSCRDSAWLLVQVFRHLGLAARFVSGYLIQLKPDIESLDGPSGAAEDFTDLHAWTEVFLPGAGWIGLDPTSGLFAGEGHIPLACTPEPLNAAPISGTVEKCEVTFHHEMSVSRVHEDPRITKPYTEEVWKRIDSIGHQVDEALQKGDVRLTMGGEPTFVSIDDMDGDEWKTAAVGPTKRGLAGNLIELLRQRFAPQGMIHYGQGKWYPGESLPRWALTCMWRTDGQPIWNDPMLLAAPEENYDHDIEHAQQFAATLAKRLGLKPEYVATAYEDAMYYMWKERRLAVNADVMNSDLVDEEERIRLARVFERGLGAPVGCMLPLMHQWWHDKPRWKSGAWPVRSEQLFLIPGDSPMGLRLPLDSLPAAKPGEYTPSPVVPFEATTDLPEYDQLRQQSAQHQTAQHVTGNVQHQVLQRVGAGGGFDSLDQEQEPEAENTPVEPDVIRTAMCFETREGVLHIFMPPVDHLESYLELLAEIEQTAAELEIPVIVEGYLPPNDYRLQHIKATPDPGVIEVNVHPAKSWRELVDITSGVYEDARQSRLGTEQFDLDGTHNGTGGGNHFVMGSYTPHDSPFLRRPDLLKSLLAYWHNHPSLSYFFSGRFIGPTSQAPRVDEGRCDAVYELQIAFEQIPEKGECPPWLVDRVFRHLLVDLTGNTHRAEFCIDKLYSPDSATGRLGLVEFRGFEMPPHWQMSLTQQLLLRALVARFWNAPYKIDLVDWNTSIHDRWLLPHFIQQDFEDIISELNEEGFDLDASWFGPHYEFRFPHIGEMQYRGIHVELRTAIEPWYVLGEEPAGGATARYVDSSVQRLQVKAQGMSNGRHILLCNGRKIPLHATGTEGEFVAGVRYRAWQPPNCLHPTIPVDEPLVFDLVDTWVNRSIGGCTYHVGHPGGLNPGTFPVNGYEAESRRAGRFFKMGHTGGTSSIPEDEKNAMFPLTLDLRRNRGIV</sequence>
<evidence type="ECO:0000259" key="3">
    <source>
        <dbReference type="SMART" id="SM00460"/>
    </source>
</evidence>
<gene>
    <name evidence="4" type="ORF">Pan161_42550</name>
</gene>
<evidence type="ECO:0000313" key="4">
    <source>
        <dbReference type="EMBL" id="QDT92587.1"/>
    </source>
</evidence>
<dbReference type="Pfam" id="PF09899">
    <property type="entry name" value="DUF2126"/>
    <property type="match status" value="1"/>
</dbReference>
<name>A0A517VHZ0_9PLAN</name>
<proteinExistence type="predicted"/>
<dbReference type="PANTHER" id="PTHR33490:SF1">
    <property type="entry name" value="SLL1233 PROTEIN"/>
    <property type="match status" value="1"/>
</dbReference>
<dbReference type="Proteomes" id="UP000316855">
    <property type="component" value="Chromosome"/>
</dbReference>
<dbReference type="SUPFAM" id="SSF54001">
    <property type="entry name" value="Cysteine proteinases"/>
    <property type="match status" value="1"/>
</dbReference>
<dbReference type="Pfam" id="PF08379">
    <property type="entry name" value="Bact_transglu_N"/>
    <property type="match status" value="1"/>
</dbReference>
<keyword evidence="2" id="KW-1133">Transmembrane helix</keyword>
<protein>
    <submittedName>
        <fullName evidence="4">Transglutaminase-like superfamily protein</fullName>
    </submittedName>
</protein>
<feature type="region of interest" description="Disordered" evidence="1">
    <location>
        <begin position="623"/>
        <end position="642"/>
    </location>
</feature>
<dbReference type="InterPro" id="IPR038765">
    <property type="entry name" value="Papain-like_cys_pep_sf"/>
</dbReference>